<protein>
    <submittedName>
        <fullName evidence="1">Uncharacterized protein</fullName>
    </submittedName>
</protein>
<evidence type="ECO:0000313" key="1">
    <source>
        <dbReference type="EMBL" id="KAJ2977629.1"/>
    </source>
</evidence>
<proteinExistence type="predicted"/>
<accession>A0ACC1NFC9</accession>
<comment type="caution">
    <text evidence="1">The sequence shown here is derived from an EMBL/GenBank/DDBJ whole genome shotgun (WGS) entry which is preliminary data.</text>
</comment>
<evidence type="ECO:0000313" key="2">
    <source>
        <dbReference type="Proteomes" id="UP001143910"/>
    </source>
</evidence>
<name>A0ACC1NFC9_9HYPO</name>
<organism evidence="1 2">
    <name type="scientific">Zarea fungicola</name>
    <dbReference type="NCBI Taxonomy" id="93591"/>
    <lineage>
        <taxon>Eukaryota</taxon>
        <taxon>Fungi</taxon>
        <taxon>Dikarya</taxon>
        <taxon>Ascomycota</taxon>
        <taxon>Pezizomycotina</taxon>
        <taxon>Sordariomycetes</taxon>
        <taxon>Hypocreomycetidae</taxon>
        <taxon>Hypocreales</taxon>
        <taxon>Cordycipitaceae</taxon>
        <taxon>Zarea</taxon>
    </lineage>
</organism>
<keyword evidence="2" id="KW-1185">Reference proteome</keyword>
<dbReference type="Proteomes" id="UP001143910">
    <property type="component" value="Unassembled WGS sequence"/>
</dbReference>
<sequence length="2447" mass="267341">MSTQSIPLAIIGLGCRFPGDADSPEGLWNLAANARNTWSPWPESRLNEAAFFDGKVERLGTFHSSGAQFLNENVAHFDASFFNMSAEMARNTAGLRMENVAGSRTAVFAGALFHDYNDILMMDVDNLPRYAATGNGPTMIANRISHFFDLRGPSITVDTACSTAMAALHVACQSLQSGDADMAVVGGTNLLLHPGAAIGLSTLGFLAASGRSYSFDSRASGYGRGEGVGCVIVKPLDAALRDGDPIRAVIRGTAMNQDGKTPTISSPSQTAQEELIRQCYESAGLDVKDTPYVEAHGTGTLAGDKTEATAIGNVFGKTRSTDQPVIVGSIKSNIGHAEAASGIAAIAKVVKMFEENAIPPLALFDKPNPQIDFQELNITGMPRRASVANFGVGGSNTHAILECPSSYFRSKEKENGSMDWVMLDHIKRNGAHQKNDGSVGICMNDISQDKVPDTNGHSTEEETLRAKYLFVITNRDREGLERYLDMALPKYLQMAEPDVDIPSLAYTLTERRTHFNSRVCFVADSVDGMLHELLTARSAIKRTPKTMKKSEIAFIFTGQGAQWARMGCELIDAYPEFAKCIDEADLHLSALGASWSVREELSKSKSISQLDQPYLRFPVTVILQMALVNLLASWGIHPAAATGHSSGEIAAAYTAGALSFQEAIAVAYFRGRITSDAIDSGVLSGAMASLGIGYEAALEVLKGTESGDTITIACINSPSNVTVSGSVSSLDQLEVVAAEKNIFFRKLRVPAAYHSPHMELLASDYKAALEQCLAEQASERPRIQFASPVTGELVHSTAELRRPSHWVTNMTHPVLFSSAMTALLSHPETTHSLQSFIEVGPHGALQGIIRQILRQGATEQERKELEVNIDSCLVRGINSVQASMEMAGRLFCQGYSVDFNAINFPKLPLQQRETMESSLLPRVVGNLPHYEWNHSVEYWAESSIMTDTLHRKYGPHDLLGVVMPAINPSQTIWRNMMRLTDIPWLLDHTVQSQVLLPGVAFGIAAIEACRQLDFATEETNKTSQGLYVLEDVDMSTAIVVPSHEHGIEMQLMMAEDEREHDDNQRKFTIFSRSREGAWTKHGTGKVAISTSVPEKLESHPQSDMDLTDVDPKYFYSRFAQCGPTLGKSFQNISNLKTTGTGRAVASITVPDNVPLAAYHGAEDAWFHPSVLDSCFQVAWAAVPDAVLEKMGVCVLRYMSNVFIDRTGALPHLSLLDVDVTITNMGRMGFEFSLTVCSSATGRVALRAESVKIQSLSPTSPSEADTMFDNYLILQPVWRPDVECLRDEDCAEALNLRPLQLTSPLLSNHMHQQGKIAVPYDMQHHTLMKEHYENLLDQYNLRTALQGLAALYAHKFPHCKVLEIGAGFGATSAAIIAGLQQGSPSCANTIQYTFTDVLSDFFPFAQERFHQFGSAMAFQSLDVNNDPLKQGFNVEEFDLVVVGNVFSSILDPRRALKHIRKVMKPSGMLLMMESTSRGPERPVPEDTSEWATLTRNGANFTLLQEAGFHVQLREANGSNAPYSVILAQAPVSRGPDRFRTETALVQLPGSTPLPASYVKELINSLTEATGTVVSQDILGSDELSGKVVILLTTNRDDFLWNMNQDNLSALQRTLQACSHLLWVTNCKTREEDVLDQPGPTSLVQGLLRTLRLEERLKSLISLDLDMQDWDNASIDSICSVFSSSFFSTGSKPKEYELWQRGRQRLIHRMAASTKLNEELSGLRGLPVPREEGFRTACRLEMKLQADGNSSHWEEAIGDKLEPSFIEVTPQVFPANAWDLPDEMLLKDNNRALPFVGVVSQVGSQVPDSCNVGDRVLGLAPGKTWTNRIQLCWTSAIVLPPDLLSHANAKQQSLMAIDMAAAGCLLEDVCGVIGNNKSIMINGADSALGQAILGMSLHIATAKRVIALVASATQREKVLLRYPELMDQVIVFNDSNSSNLHNQLQDGPLPDVIVDCSVYSTAAGIVPTELLLSPFGSFVRMTSLESRDLAAFCSLSLSFSHTTVDVGTFAAAKQESILRRTREMLRLMQSGVMLPYISTPIQSFALPSLRNVFEASRRGDHSNRQMIQVSDDDTIKVLPSIFKPQLKASATYLVVGGLGGLGLETAFHLARCGASRIVLTSRSAEKQLTTDIQAHFTALGTKIVVKNCDISRRQDLELLLKQFDNIRGVVQAAAVLQDSLFSNMTEEQWQTALRVKAQGSKNLDELFQEKGQLDFFIFLSSLTAVVGNVGQANYTAAGAYQDALAHRRVAKGLPAVSINIGSVPDLGLAWRSGVGARLHKMGCRHQQRLDLLHLVELAINNPMHKQMVTGIEPWVDAENIGWREEPKFACSRLLLLGAAAPTSHGSQALPLEEQISGLDSIAATAVMVERIIEQIATLTGMTVAQIEPNDPLLGFGVDSLVAVELRALLQQHVTPIATIFDIMQSGTLTELARKLLERLRELQGAKVRL</sequence>
<dbReference type="EMBL" id="JANJQO010000453">
    <property type="protein sequence ID" value="KAJ2977629.1"/>
    <property type="molecule type" value="Genomic_DNA"/>
</dbReference>
<gene>
    <name evidence="1" type="ORF">NQ176_g4262</name>
</gene>
<reference evidence="1" key="1">
    <citation type="submission" date="2022-08" db="EMBL/GenBank/DDBJ databases">
        <title>Genome Sequence of Lecanicillium fungicola.</title>
        <authorList>
            <person name="Buettner E."/>
        </authorList>
    </citation>
    <scope>NUCLEOTIDE SEQUENCE</scope>
    <source>
        <strain evidence="1">Babe33</strain>
    </source>
</reference>